<name>A0A1Y1K9R1_PHOPY</name>
<protein>
    <submittedName>
        <fullName evidence="2">Uncharacterized protein</fullName>
    </submittedName>
</protein>
<evidence type="ECO:0000313" key="2">
    <source>
        <dbReference type="EMBL" id="JAV56415.1"/>
    </source>
</evidence>
<feature type="region of interest" description="Disordered" evidence="1">
    <location>
        <begin position="47"/>
        <end position="77"/>
    </location>
</feature>
<dbReference type="AlphaFoldDB" id="A0A1Y1K9R1"/>
<accession>A0A1Y1K9R1</accession>
<sequence length="110" mass="12088">MVCVTDVIPVHWALARQGLLLMTGPTLNFSSDDGWNDDAVQKWAQSGKPSSCRVTGCPPMHQTSISERKPQPLNGPYQEEAGKYIATTDGRLHNTGGKVRALSQTWNYCL</sequence>
<evidence type="ECO:0000256" key="1">
    <source>
        <dbReference type="SAM" id="MobiDB-lite"/>
    </source>
</evidence>
<dbReference type="EMBL" id="GEZM01092956">
    <property type="protein sequence ID" value="JAV56415.1"/>
    <property type="molecule type" value="Transcribed_RNA"/>
</dbReference>
<dbReference type="EMBL" id="GEZM01092957">
    <property type="protein sequence ID" value="JAV56413.1"/>
    <property type="molecule type" value="Transcribed_RNA"/>
</dbReference>
<organism evidence="2">
    <name type="scientific">Photinus pyralis</name>
    <name type="common">Common eastern firefly</name>
    <name type="synonym">Lampyris pyralis</name>
    <dbReference type="NCBI Taxonomy" id="7054"/>
    <lineage>
        <taxon>Eukaryota</taxon>
        <taxon>Metazoa</taxon>
        <taxon>Ecdysozoa</taxon>
        <taxon>Arthropoda</taxon>
        <taxon>Hexapoda</taxon>
        <taxon>Insecta</taxon>
        <taxon>Pterygota</taxon>
        <taxon>Neoptera</taxon>
        <taxon>Endopterygota</taxon>
        <taxon>Coleoptera</taxon>
        <taxon>Polyphaga</taxon>
        <taxon>Elateriformia</taxon>
        <taxon>Elateroidea</taxon>
        <taxon>Lampyridae</taxon>
        <taxon>Lampyrinae</taxon>
        <taxon>Photinus</taxon>
    </lineage>
</organism>
<reference evidence="2" key="1">
    <citation type="journal article" date="2016" name="Sci. Rep.">
        <title>Molecular characterization of firefly nuptial gifts: a multi-omics approach sheds light on postcopulatory sexual selection.</title>
        <authorList>
            <person name="Al-Wathiqui N."/>
            <person name="Fallon T.R."/>
            <person name="South A."/>
            <person name="Weng J.K."/>
            <person name="Lewis S.M."/>
        </authorList>
    </citation>
    <scope>NUCLEOTIDE SEQUENCE</scope>
</reference>
<proteinExistence type="predicted"/>